<dbReference type="GeneID" id="54365780"/>
<proteinExistence type="predicted"/>
<dbReference type="Proteomes" id="UP000504637">
    <property type="component" value="Unplaced"/>
</dbReference>
<evidence type="ECO:0000313" key="3">
    <source>
        <dbReference type="RefSeq" id="XP_033456611.1"/>
    </source>
</evidence>
<dbReference type="AlphaFoldDB" id="A0A6J3LUY2"/>
<evidence type="ECO:0000256" key="1">
    <source>
        <dbReference type="SAM" id="MobiDB-lite"/>
    </source>
</evidence>
<sequence length="269" mass="28922">MSIARAFTVRRDKADSDSMFNLHLSRATSQRGAKPVLRSNISSPLALISTTNMISYNAPDIAGTAPISVRLAPSRSSSSSGDDDSDRSVKSGQTVTDMSSLETSPISSQPEENHLSCYFKPPTDSTPVASSFAAAPSLPTRVPSHSKRAHEHIHRKRTIQRMLSPPPSTSHALSPTSEESDSTAKESTFVSAPRENPFHSELRELDEVAQGYSLGHVAAASISIRKPDDSPEASYLASRGLVHLSASDYLAEIQGLIYAHLADDVPAWI</sequence>
<dbReference type="RefSeq" id="XP_033456611.1">
    <property type="nucleotide sequence ID" value="XM_033607981.1"/>
</dbReference>
<reference evidence="3" key="3">
    <citation type="submission" date="2025-08" db="UniProtKB">
        <authorList>
            <consortium name="RefSeq"/>
        </authorList>
    </citation>
    <scope>IDENTIFICATION</scope>
    <source>
        <strain evidence="3">CBS 342.82</strain>
    </source>
</reference>
<feature type="compositionally biased region" description="Polar residues" evidence="1">
    <location>
        <begin position="90"/>
        <end position="110"/>
    </location>
</feature>
<keyword evidence="2" id="KW-1185">Reference proteome</keyword>
<gene>
    <name evidence="3" type="ORF">K489DRAFT_412885</name>
</gene>
<name>A0A6J3LUY2_9PEZI</name>
<reference evidence="3" key="1">
    <citation type="submission" date="2020-01" db="EMBL/GenBank/DDBJ databases">
        <authorList>
            <consortium name="DOE Joint Genome Institute"/>
            <person name="Haridas S."/>
            <person name="Albert R."/>
            <person name="Binder M."/>
            <person name="Bloem J."/>
            <person name="Labutti K."/>
            <person name="Salamov A."/>
            <person name="Andreopoulos B."/>
            <person name="Baker S.E."/>
            <person name="Barry K."/>
            <person name="Bills G."/>
            <person name="Bluhm B.H."/>
            <person name="Cannon C."/>
            <person name="Castanera R."/>
            <person name="Culley D.E."/>
            <person name="Daum C."/>
            <person name="Ezra D."/>
            <person name="Gonzalez J.B."/>
            <person name="Henrissat B."/>
            <person name="Kuo A."/>
            <person name="Liang C."/>
            <person name="Lipzen A."/>
            <person name="Lutzoni F."/>
            <person name="Magnuson J."/>
            <person name="Mondo S."/>
            <person name="Nolan M."/>
            <person name="Ohm R."/>
            <person name="Pangilinan J."/>
            <person name="Park H.-J."/>
            <person name="Ramirez L."/>
            <person name="Alfaro M."/>
            <person name="Sun H."/>
            <person name="Tritt A."/>
            <person name="Yoshinaga Y."/>
            <person name="Zwiers L.-H."/>
            <person name="Turgeon B.G."/>
            <person name="Goodwin S.B."/>
            <person name="Spatafora J.W."/>
            <person name="Crous P.W."/>
            <person name="Grigoriev I.V."/>
        </authorList>
    </citation>
    <scope>NUCLEOTIDE SEQUENCE</scope>
    <source>
        <strain evidence="3">CBS 342.82</strain>
    </source>
</reference>
<dbReference type="OrthoDB" id="5419666at2759"/>
<evidence type="ECO:0000313" key="2">
    <source>
        <dbReference type="Proteomes" id="UP000504637"/>
    </source>
</evidence>
<protein>
    <submittedName>
        <fullName evidence="3">Uncharacterized protein</fullName>
    </submittedName>
</protein>
<reference evidence="3" key="2">
    <citation type="submission" date="2020-04" db="EMBL/GenBank/DDBJ databases">
        <authorList>
            <consortium name="NCBI Genome Project"/>
        </authorList>
    </citation>
    <scope>NUCLEOTIDE SEQUENCE</scope>
    <source>
        <strain evidence="3">CBS 342.82</strain>
    </source>
</reference>
<feature type="region of interest" description="Disordered" evidence="1">
    <location>
        <begin position="161"/>
        <end position="194"/>
    </location>
</feature>
<organism evidence="3">
    <name type="scientific">Dissoconium aciculare CBS 342.82</name>
    <dbReference type="NCBI Taxonomy" id="1314786"/>
    <lineage>
        <taxon>Eukaryota</taxon>
        <taxon>Fungi</taxon>
        <taxon>Dikarya</taxon>
        <taxon>Ascomycota</taxon>
        <taxon>Pezizomycotina</taxon>
        <taxon>Dothideomycetes</taxon>
        <taxon>Dothideomycetidae</taxon>
        <taxon>Mycosphaerellales</taxon>
        <taxon>Dissoconiaceae</taxon>
        <taxon>Dissoconium</taxon>
    </lineage>
</organism>
<accession>A0A6J3LUY2</accession>
<feature type="region of interest" description="Disordered" evidence="1">
    <location>
        <begin position="71"/>
        <end position="131"/>
    </location>
</feature>